<feature type="domain" description="Tyr recombinase" evidence="3">
    <location>
        <begin position="1"/>
        <end position="84"/>
    </location>
</feature>
<feature type="compositionally biased region" description="Basic residues" evidence="2">
    <location>
        <begin position="90"/>
        <end position="103"/>
    </location>
</feature>
<dbReference type="GO" id="GO:0015074">
    <property type="term" value="P:DNA integration"/>
    <property type="evidence" value="ECO:0007669"/>
    <property type="project" value="InterPro"/>
</dbReference>
<keyword evidence="5" id="KW-1185">Reference proteome</keyword>
<accession>L1KHX7</accession>
<sequence length="116" mass="12664">MPKATAYAYHFKKALKATGLVRADGKPQYTPQGLRHFLASTALANGVPIHEVSRRLGHKSIRTTVDIYSSHPMPGAAAGRSGWTSCGRSRWTRRPRRRGRPRVRGSGAGADLDLPC</sequence>
<comment type="caution">
    <text evidence="4">The sequence shown here is derived from an EMBL/GenBank/DDBJ whole genome shotgun (WGS) entry which is preliminary data.</text>
</comment>
<dbReference type="PROSITE" id="PS51898">
    <property type="entry name" value="TYR_RECOMBINASE"/>
    <property type="match status" value="1"/>
</dbReference>
<dbReference type="Proteomes" id="UP000010411">
    <property type="component" value="Unassembled WGS sequence"/>
</dbReference>
<dbReference type="SUPFAM" id="SSF56349">
    <property type="entry name" value="DNA breaking-rejoining enzymes"/>
    <property type="match status" value="1"/>
</dbReference>
<dbReference type="InterPro" id="IPR002104">
    <property type="entry name" value="Integrase_catalytic"/>
</dbReference>
<dbReference type="Gene3D" id="1.10.443.10">
    <property type="entry name" value="Intergrase catalytic core"/>
    <property type="match status" value="1"/>
</dbReference>
<dbReference type="AlphaFoldDB" id="L1KHX7"/>
<feature type="region of interest" description="Disordered" evidence="2">
    <location>
        <begin position="75"/>
        <end position="116"/>
    </location>
</feature>
<evidence type="ECO:0000313" key="4">
    <source>
        <dbReference type="EMBL" id="EKX60095.1"/>
    </source>
</evidence>
<dbReference type="InterPro" id="IPR011010">
    <property type="entry name" value="DNA_brk_join_enz"/>
</dbReference>
<name>L1KHX7_9ACTN</name>
<proteinExistence type="predicted"/>
<evidence type="ECO:0000256" key="2">
    <source>
        <dbReference type="SAM" id="MobiDB-lite"/>
    </source>
</evidence>
<keyword evidence="1" id="KW-0233">DNA recombination</keyword>
<dbReference type="EMBL" id="AEJC01000677">
    <property type="protein sequence ID" value="EKX60095.1"/>
    <property type="molecule type" value="Genomic_DNA"/>
</dbReference>
<evidence type="ECO:0000259" key="3">
    <source>
        <dbReference type="PROSITE" id="PS51898"/>
    </source>
</evidence>
<dbReference type="PATRIC" id="fig|698759.3.peg.9166"/>
<dbReference type="GO" id="GO:0006310">
    <property type="term" value="P:DNA recombination"/>
    <property type="evidence" value="ECO:0007669"/>
    <property type="project" value="UniProtKB-KW"/>
</dbReference>
<reference evidence="4 5" key="1">
    <citation type="submission" date="2012-11" db="EMBL/GenBank/DDBJ databases">
        <authorList>
            <person name="Huguet-Tapia J.C."/>
            <person name="Durkin A.S."/>
            <person name="Pettis G.S."/>
            <person name="Badger J.H."/>
        </authorList>
    </citation>
    <scope>NUCLEOTIDE SEQUENCE [LARGE SCALE GENOMIC DNA]</scope>
    <source>
        <strain evidence="4 5">91-03</strain>
    </source>
</reference>
<dbReference type="InterPro" id="IPR013762">
    <property type="entry name" value="Integrase-like_cat_sf"/>
</dbReference>
<dbReference type="Pfam" id="PF00589">
    <property type="entry name" value="Phage_integrase"/>
    <property type="match status" value="1"/>
</dbReference>
<dbReference type="GO" id="GO:0003677">
    <property type="term" value="F:DNA binding"/>
    <property type="evidence" value="ECO:0007669"/>
    <property type="project" value="InterPro"/>
</dbReference>
<evidence type="ECO:0000313" key="5">
    <source>
        <dbReference type="Proteomes" id="UP000010411"/>
    </source>
</evidence>
<gene>
    <name evidence="4" type="ORF">STRIP9103_06466</name>
</gene>
<organism evidence="4 5">
    <name type="scientific">Streptomyces ipomoeae 91-03</name>
    <dbReference type="NCBI Taxonomy" id="698759"/>
    <lineage>
        <taxon>Bacteria</taxon>
        <taxon>Bacillati</taxon>
        <taxon>Actinomycetota</taxon>
        <taxon>Actinomycetes</taxon>
        <taxon>Kitasatosporales</taxon>
        <taxon>Streptomycetaceae</taxon>
        <taxon>Streptomyces</taxon>
    </lineage>
</organism>
<protein>
    <recommendedName>
        <fullName evidence="3">Tyr recombinase domain-containing protein</fullName>
    </recommendedName>
</protein>
<evidence type="ECO:0000256" key="1">
    <source>
        <dbReference type="ARBA" id="ARBA00023172"/>
    </source>
</evidence>